<dbReference type="PROSITE" id="PS51318">
    <property type="entry name" value="TAT"/>
    <property type="match status" value="1"/>
</dbReference>
<evidence type="ECO:0000313" key="4">
    <source>
        <dbReference type="EMBL" id="MBY9075544.1"/>
    </source>
</evidence>
<name>A0ABS7RKG4_9ACTN</name>
<dbReference type="CDD" id="cd07389">
    <property type="entry name" value="MPP_PhoD"/>
    <property type="match status" value="1"/>
</dbReference>
<dbReference type="InterPro" id="IPR052900">
    <property type="entry name" value="Phospholipid_Metab_Enz"/>
</dbReference>
<keyword evidence="5" id="KW-1185">Reference proteome</keyword>
<feature type="chain" id="PRO_5045129359" evidence="1">
    <location>
        <begin position="40"/>
        <end position="515"/>
    </location>
</feature>
<evidence type="ECO:0000313" key="5">
    <source>
        <dbReference type="Proteomes" id="UP000754710"/>
    </source>
</evidence>
<dbReference type="PANTHER" id="PTHR43606:SF2">
    <property type="entry name" value="ALKALINE PHOSPHATASE FAMILY PROTEIN (AFU_ORTHOLOGUE AFUA_5G03860)"/>
    <property type="match status" value="1"/>
</dbReference>
<reference evidence="4 5" key="1">
    <citation type="submission" date="2021-08" db="EMBL/GenBank/DDBJ databases">
        <title>Nocardioides bacterium WL0053 sp. nov., isolated from the sediment.</title>
        <authorList>
            <person name="Wang L."/>
            <person name="Zhang D."/>
            <person name="Zhang A."/>
        </authorList>
    </citation>
    <scope>NUCLEOTIDE SEQUENCE [LARGE SCALE GENOMIC DNA]</scope>
    <source>
        <strain evidence="4 5">WL0053</strain>
    </source>
</reference>
<dbReference type="Gene3D" id="3.60.21.70">
    <property type="entry name" value="PhoD-like phosphatase"/>
    <property type="match status" value="1"/>
</dbReference>
<dbReference type="InterPro" id="IPR038607">
    <property type="entry name" value="PhoD-like_sf"/>
</dbReference>
<organism evidence="4 5">
    <name type="scientific">Nocardioides jiangsuensis</name>
    <dbReference type="NCBI Taxonomy" id="2866161"/>
    <lineage>
        <taxon>Bacteria</taxon>
        <taxon>Bacillati</taxon>
        <taxon>Actinomycetota</taxon>
        <taxon>Actinomycetes</taxon>
        <taxon>Propionibacteriales</taxon>
        <taxon>Nocardioidaceae</taxon>
        <taxon>Nocardioides</taxon>
    </lineage>
</organism>
<dbReference type="Proteomes" id="UP000754710">
    <property type="component" value="Unassembled WGS sequence"/>
</dbReference>
<evidence type="ECO:0000259" key="2">
    <source>
        <dbReference type="Pfam" id="PF09423"/>
    </source>
</evidence>
<evidence type="ECO:0000259" key="3">
    <source>
        <dbReference type="Pfam" id="PF16655"/>
    </source>
</evidence>
<dbReference type="EMBL" id="JAIEZQ010000002">
    <property type="protein sequence ID" value="MBY9075544.1"/>
    <property type="molecule type" value="Genomic_DNA"/>
</dbReference>
<dbReference type="InterPro" id="IPR032093">
    <property type="entry name" value="PhoD_N"/>
</dbReference>
<dbReference type="Gene3D" id="2.60.40.380">
    <property type="entry name" value="Purple acid phosphatase-like, N-terminal"/>
    <property type="match status" value="1"/>
</dbReference>
<protein>
    <submittedName>
        <fullName evidence="4">Alkaline phosphatase D family protein</fullName>
    </submittedName>
</protein>
<dbReference type="InterPro" id="IPR018946">
    <property type="entry name" value="PhoD-like_MPP"/>
</dbReference>
<dbReference type="Pfam" id="PF16655">
    <property type="entry name" value="PhoD_N"/>
    <property type="match status" value="1"/>
</dbReference>
<comment type="caution">
    <text evidence="4">The sequence shown here is derived from an EMBL/GenBank/DDBJ whole genome shotgun (WGS) entry which is preliminary data.</text>
</comment>
<keyword evidence="1" id="KW-0732">Signal</keyword>
<dbReference type="PANTHER" id="PTHR43606">
    <property type="entry name" value="PHOSPHATASE, PUTATIVE (AFU_ORTHOLOGUE AFUA_6G08710)-RELATED"/>
    <property type="match status" value="1"/>
</dbReference>
<dbReference type="Pfam" id="PF09423">
    <property type="entry name" value="PhoD"/>
    <property type="match status" value="1"/>
</dbReference>
<dbReference type="InterPro" id="IPR006311">
    <property type="entry name" value="TAT_signal"/>
</dbReference>
<dbReference type="InterPro" id="IPR029052">
    <property type="entry name" value="Metallo-depent_PP-like"/>
</dbReference>
<feature type="domain" description="Phospholipase D N-terminal" evidence="3">
    <location>
        <begin position="50"/>
        <end position="148"/>
    </location>
</feature>
<gene>
    <name evidence="4" type="ORF">K1X13_11995</name>
</gene>
<feature type="signal peptide" evidence="1">
    <location>
        <begin position="1"/>
        <end position="39"/>
    </location>
</feature>
<dbReference type="RefSeq" id="WP_221025278.1">
    <property type="nucleotide sequence ID" value="NZ_JAIEZQ010000002.1"/>
</dbReference>
<proteinExistence type="predicted"/>
<sequence>MHPTSSSRLSRRGFLALTGGASAAATAAMYGFSSAPAWAAPRFPDDPFTLGVASGDPTPDGVVLWTRLAPQPLAADGLGGMPPYQLEVSWQVATDPAFATVVRAGTETAAPELAHSVHAEVTGLEPEREYYYRFRAGKETSRVGRTRTAPAAGSTPARVSFALASCQAWAGGRYAAYRTMAEEDLDLVVHVGDYTYEGRDHESLADFRLNHAKYKSSPDLQAAHAAFAFVLTFDDHEVENNWAGAVSQPDGEASNDPQRFLQLRANAFQAYYEHLPLRRPQRPSGPDIRLHRRLDYGSLATFHVLDTRQYRSDQLTEAFPGGPQHPDVMDPSRTLLGDAQERWLFDNLAASRATWNVVAQQTIMAQYDYDTGPGLSVNHDQWDGYAVSRDRFLTYLDRSRPSNPVVLTGDWHSAWVNDLLADFSRPGSEVLATEFVGTSISSDCGWAGAIKAATSANPHVKYVNPDRRGYSRCVVTPDTWRTDYRVVSSATDPVAPAVTDASWVVESGRPGAVPA</sequence>
<feature type="domain" description="PhoD-like phosphatase metallophosphatase" evidence="2">
    <location>
        <begin position="161"/>
        <end position="484"/>
    </location>
</feature>
<dbReference type="SUPFAM" id="SSF56300">
    <property type="entry name" value="Metallo-dependent phosphatases"/>
    <property type="match status" value="1"/>
</dbReference>
<accession>A0ABS7RKG4</accession>
<evidence type="ECO:0000256" key="1">
    <source>
        <dbReference type="SAM" id="SignalP"/>
    </source>
</evidence>